<evidence type="ECO:0000313" key="1">
    <source>
        <dbReference type="EMBL" id="GAA0554240.1"/>
    </source>
</evidence>
<gene>
    <name evidence="2" type="ORF">F4557_005752</name>
    <name evidence="1" type="ORF">GCM10009546_15260</name>
</gene>
<comment type="caution">
    <text evidence="2">The sequence shown here is derived from an EMBL/GenBank/DDBJ whole genome shotgun (WGS) entry which is preliminary data.</text>
</comment>
<dbReference type="EMBL" id="BAAAHD010000015">
    <property type="protein sequence ID" value="GAA0554240.1"/>
    <property type="molecule type" value="Genomic_DNA"/>
</dbReference>
<dbReference type="InterPro" id="IPR007995">
    <property type="entry name" value="DUF742"/>
</dbReference>
<dbReference type="AlphaFoldDB" id="A0A7W7N0Q5"/>
<organism evidence="2 3">
    <name type="scientific">Actinomadura livida</name>
    <dbReference type="NCBI Taxonomy" id="79909"/>
    <lineage>
        <taxon>Bacteria</taxon>
        <taxon>Bacillati</taxon>
        <taxon>Actinomycetota</taxon>
        <taxon>Actinomycetes</taxon>
        <taxon>Streptosporangiales</taxon>
        <taxon>Thermomonosporaceae</taxon>
        <taxon>Actinomadura</taxon>
    </lineage>
</organism>
<reference evidence="4" key="2">
    <citation type="journal article" date="2019" name="Int. J. Syst. Evol. Microbiol.">
        <title>The Global Catalogue of Microorganisms (GCM) 10K type strain sequencing project: providing services to taxonomists for standard genome sequencing and annotation.</title>
        <authorList>
            <consortium name="The Broad Institute Genomics Platform"/>
            <consortium name="The Broad Institute Genome Sequencing Center for Infectious Disease"/>
            <person name="Wu L."/>
            <person name="Ma J."/>
        </authorList>
    </citation>
    <scope>NUCLEOTIDE SEQUENCE [LARGE SCALE GENOMIC DNA]</scope>
    <source>
        <strain evidence="4">JCM 10667</strain>
    </source>
</reference>
<evidence type="ECO:0000313" key="2">
    <source>
        <dbReference type="EMBL" id="MBB4777334.1"/>
    </source>
</evidence>
<dbReference type="Proteomes" id="UP001501427">
    <property type="component" value="Unassembled WGS sequence"/>
</dbReference>
<evidence type="ECO:0000313" key="3">
    <source>
        <dbReference type="Proteomes" id="UP000549343"/>
    </source>
</evidence>
<reference evidence="1" key="4">
    <citation type="submission" date="2023-12" db="EMBL/GenBank/DDBJ databases">
        <authorList>
            <person name="Sun Q."/>
            <person name="Inoue M."/>
        </authorList>
    </citation>
    <scope>NUCLEOTIDE SEQUENCE</scope>
    <source>
        <strain evidence="1">JCM 10667</strain>
    </source>
</reference>
<dbReference type="RefSeq" id="WP_184887713.1">
    <property type="nucleotide sequence ID" value="NZ_BAAAHD010000015.1"/>
</dbReference>
<proteinExistence type="predicted"/>
<keyword evidence="4" id="KW-1185">Reference proteome</keyword>
<evidence type="ECO:0000313" key="4">
    <source>
        <dbReference type="Proteomes" id="UP001501427"/>
    </source>
</evidence>
<name>A0A7W7N0Q5_9ACTN</name>
<sequence length="126" mass="13822">MTSGDEVRPEDDEVWLDDDAGRLVRPYTVTAGRTHPTVELDMLTLMVSVRLSPALDVEYTRALELCRTPTSVAEVAAHLRLPTAVTKVLLSDLVERGVMAVQEARIAADPTDRALLEALLDGLQRV</sequence>
<reference evidence="2 3" key="3">
    <citation type="submission" date="2020-08" db="EMBL/GenBank/DDBJ databases">
        <title>Sequencing the genomes of 1000 actinobacteria strains.</title>
        <authorList>
            <person name="Klenk H.-P."/>
        </authorList>
    </citation>
    <scope>NUCLEOTIDE SEQUENCE [LARGE SCALE GENOMIC DNA]</scope>
    <source>
        <strain evidence="2 3">DSM 44772</strain>
    </source>
</reference>
<dbReference type="PANTHER" id="PTHR36221">
    <property type="entry name" value="DUF742 DOMAIN-CONTAINING PROTEIN"/>
    <property type="match status" value="1"/>
</dbReference>
<dbReference type="EMBL" id="JACHMV010000001">
    <property type="protein sequence ID" value="MBB4777334.1"/>
    <property type="molecule type" value="Genomic_DNA"/>
</dbReference>
<accession>A0A7W7N0Q5</accession>
<dbReference type="Proteomes" id="UP000549343">
    <property type="component" value="Unassembled WGS sequence"/>
</dbReference>
<dbReference type="PANTHER" id="PTHR36221:SF1">
    <property type="entry name" value="DUF742 DOMAIN-CONTAINING PROTEIN"/>
    <property type="match status" value="1"/>
</dbReference>
<protein>
    <submittedName>
        <fullName evidence="1">DUF742 domain-containing protein</fullName>
    </submittedName>
</protein>
<dbReference type="Pfam" id="PF05331">
    <property type="entry name" value="DUF742"/>
    <property type="match status" value="1"/>
</dbReference>
<reference evidence="1" key="1">
    <citation type="journal article" date="2014" name="Int. J. Syst. Evol. Microbiol.">
        <title>Complete genome of a new Firmicutes species belonging to the dominant human colonic microbiota ('Ruminococcus bicirculans') reveals two chromosomes and a selective capacity to utilize plant glucans.</title>
        <authorList>
            <consortium name="NISC Comparative Sequencing Program"/>
            <person name="Wegmann U."/>
            <person name="Louis P."/>
            <person name="Goesmann A."/>
            <person name="Henrissat B."/>
            <person name="Duncan S.H."/>
            <person name="Flint H.J."/>
        </authorList>
    </citation>
    <scope>NUCLEOTIDE SEQUENCE</scope>
    <source>
        <strain evidence="1">JCM 10667</strain>
    </source>
</reference>